<feature type="chain" id="PRO_5015782420" description="DUF3078 domain-containing protein" evidence="2">
    <location>
        <begin position="20"/>
        <end position="310"/>
    </location>
</feature>
<dbReference type="InterPro" id="IPR021428">
    <property type="entry name" value="DUF3078"/>
</dbReference>
<reference evidence="3 4" key="1">
    <citation type="submission" date="2018-01" db="EMBL/GenBank/DDBJ databases">
        <authorList>
            <person name="Gaut B.S."/>
            <person name="Morton B.R."/>
            <person name="Clegg M.T."/>
            <person name="Duvall M.R."/>
        </authorList>
    </citation>
    <scope>NUCLEOTIDE SEQUENCE [LARGE SCALE GENOMIC DNA]</scope>
    <source>
        <strain evidence="3 4">HR-AY</strain>
    </source>
</reference>
<keyword evidence="2" id="KW-0732">Signal</keyword>
<dbReference type="AlphaFoldDB" id="A0A2S5ACL6"/>
<keyword evidence="4" id="KW-1185">Reference proteome</keyword>
<proteinExistence type="predicted"/>
<dbReference type="EMBL" id="PQVG01000004">
    <property type="protein sequence ID" value="POY40059.1"/>
    <property type="molecule type" value="Genomic_DNA"/>
</dbReference>
<evidence type="ECO:0000256" key="2">
    <source>
        <dbReference type="SAM" id="SignalP"/>
    </source>
</evidence>
<name>A0A2S5ACL6_9FLAO</name>
<dbReference type="RefSeq" id="WP_103805946.1">
    <property type="nucleotide sequence ID" value="NZ_PQVG01000004.1"/>
</dbReference>
<sequence>MKKVLLLAVLLCISAKINAQIEAEKNLIKKTEEAAKVLDDTIKNGWKTKGKITFLFNQANFNNWVAGGENSFSGNLGIDYKIDYKKDNFSWENRFLASYGILQTQNTDFEKKTDDQIEINSIVAKKTKGYWYYSFLVNFRTQFTKGYVYSKDSNGAEIRTQNTNFMSPGYLLFGPGMYWKKTDNFKLNLAPLTAKFTFVDSFYTSIPGYVDNSYFGVDANKSVLFQLGFNASAYYKFNIMENVTAENYLSLYSNYLEKPQNIDINYNLNIVMKINKVLSANLNFQAIYDDDAFAGFQTKEVFGVGVNYNF</sequence>
<protein>
    <recommendedName>
        <fullName evidence="5">DUF3078 domain-containing protein</fullName>
    </recommendedName>
</protein>
<evidence type="ECO:0000256" key="1">
    <source>
        <dbReference type="SAM" id="Coils"/>
    </source>
</evidence>
<evidence type="ECO:0008006" key="5">
    <source>
        <dbReference type="Google" id="ProtNLM"/>
    </source>
</evidence>
<gene>
    <name evidence="3" type="ORF">C3L50_09095</name>
</gene>
<evidence type="ECO:0000313" key="3">
    <source>
        <dbReference type="EMBL" id="POY40059.1"/>
    </source>
</evidence>
<accession>A0A2S5ACL6</accession>
<organism evidence="3 4">
    <name type="scientific">Flavobacterium alvei</name>
    <dbReference type="NCBI Taxonomy" id="2080416"/>
    <lineage>
        <taxon>Bacteria</taxon>
        <taxon>Pseudomonadati</taxon>
        <taxon>Bacteroidota</taxon>
        <taxon>Flavobacteriia</taxon>
        <taxon>Flavobacteriales</taxon>
        <taxon>Flavobacteriaceae</taxon>
        <taxon>Flavobacterium</taxon>
    </lineage>
</organism>
<comment type="caution">
    <text evidence="3">The sequence shown here is derived from an EMBL/GenBank/DDBJ whole genome shotgun (WGS) entry which is preliminary data.</text>
</comment>
<keyword evidence="1" id="KW-0175">Coiled coil</keyword>
<feature type="coiled-coil region" evidence="1">
    <location>
        <begin position="14"/>
        <end position="41"/>
    </location>
</feature>
<evidence type="ECO:0000313" key="4">
    <source>
        <dbReference type="Proteomes" id="UP000237310"/>
    </source>
</evidence>
<dbReference type="Proteomes" id="UP000237310">
    <property type="component" value="Unassembled WGS sequence"/>
</dbReference>
<feature type="signal peptide" evidence="2">
    <location>
        <begin position="1"/>
        <end position="19"/>
    </location>
</feature>
<dbReference type="OrthoDB" id="1495718at2"/>
<dbReference type="Pfam" id="PF11276">
    <property type="entry name" value="DUF3078"/>
    <property type="match status" value="1"/>
</dbReference>